<evidence type="ECO:0000313" key="2">
    <source>
        <dbReference type="Proteomes" id="UP000823638"/>
    </source>
</evidence>
<dbReference type="InterPro" id="IPR032675">
    <property type="entry name" value="LRR_dom_sf"/>
</dbReference>
<comment type="caution">
    <text evidence="1">The sequence shown here is derived from an EMBL/GenBank/DDBJ whole genome shotgun (WGS) entry which is preliminary data.</text>
</comment>
<sequence>MSCELKTDTIYKYGGFLYQYESDYPDGVIFMGLEHYDSDLEFVKFDIPRYIYNQPVVGVRELENVKADEIYFHENIRFIDNVGHNCIKVDLSDTSLTNMGPFCFCNSPTLYDSDVEVVYLPNTVKYIHRYVFEFSNIKVLYLHSVVPPSTDADVKYIRNKAIYVPKESLDAYKAHPFWGNCNNINAIE</sequence>
<gene>
    <name evidence="1" type="ORF">IAA81_10770</name>
</gene>
<accession>A0A9D9N370</accession>
<evidence type="ECO:0000313" key="1">
    <source>
        <dbReference type="EMBL" id="MBO8458687.1"/>
    </source>
</evidence>
<proteinExistence type="predicted"/>
<dbReference type="Proteomes" id="UP000823638">
    <property type="component" value="Unassembled WGS sequence"/>
</dbReference>
<name>A0A9D9N370_9SPIR</name>
<dbReference type="EMBL" id="JADIMM010000120">
    <property type="protein sequence ID" value="MBO8458687.1"/>
    <property type="molecule type" value="Genomic_DNA"/>
</dbReference>
<protein>
    <submittedName>
        <fullName evidence="1">Uncharacterized protein</fullName>
    </submittedName>
</protein>
<reference evidence="1" key="2">
    <citation type="journal article" date="2021" name="PeerJ">
        <title>Extensive microbial diversity within the chicken gut microbiome revealed by metagenomics and culture.</title>
        <authorList>
            <person name="Gilroy R."/>
            <person name="Ravi A."/>
            <person name="Getino M."/>
            <person name="Pursley I."/>
            <person name="Horton D.L."/>
            <person name="Alikhan N.F."/>
            <person name="Baker D."/>
            <person name="Gharbi K."/>
            <person name="Hall N."/>
            <person name="Watson M."/>
            <person name="Adriaenssens E.M."/>
            <person name="Foster-Nyarko E."/>
            <person name="Jarju S."/>
            <person name="Secka A."/>
            <person name="Antonio M."/>
            <person name="Oren A."/>
            <person name="Chaudhuri R.R."/>
            <person name="La Ragione R."/>
            <person name="Hildebrand F."/>
            <person name="Pallen M.J."/>
        </authorList>
    </citation>
    <scope>NUCLEOTIDE SEQUENCE</scope>
    <source>
        <strain evidence="1">10532</strain>
    </source>
</reference>
<reference evidence="1" key="1">
    <citation type="submission" date="2020-10" db="EMBL/GenBank/DDBJ databases">
        <authorList>
            <person name="Gilroy R."/>
        </authorList>
    </citation>
    <scope>NUCLEOTIDE SEQUENCE</scope>
    <source>
        <strain evidence="1">10532</strain>
    </source>
</reference>
<dbReference type="Gene3D" id="3.80.10.10">
    <property type="entry name" value="Ribonuclease Inhibitor"/>
    <property type="match status" value="1"/>
</dbReference>
<dbReference type="AlphaFoldDB" id="A0A9D9N370"/>
<organism evidence="1 2">
    <name type="scientific">Candidatus Gallitreponema excrementavium</name>
    <dbReference type="NCBI Taxonomy" id="2840840"/>
    <lineage>
        <taxon>Bacteria</taxon>
        <taxon>Pseudomonadati</taxon>
        <taxon>Spirochaetota</taxon>
        <taxon>Spirochaetia</taxon>
        <taxon>Spirochaetales</taxon>
        <taxon>Candidatus Gallitreponema</taxon>
    </lineage>
</organism>